<dbReference type="EMBL" id="BSNC01000004">
    <property type="protein sequence ID" value="GLP96505.1"/>
    <property type="molecule type" value="Genomic_DNA"/>
</dbReference>
<dbReference type="SUPFAM" id="SSF53098">
    <property type="entry name" value="Ribonuclease H-like"/>
    <property type="match status" value="1"/>
</dbReference>
<comment type="catalytic activity">
    <reaction evidence="6">
        <text>Exonucleolytic cleavage that removes extra residues from the 3'-terminus of tRNA to produce 5'-mononucleotides.</text>
        <dbReference type="EC" id="3.1.13.5"/>
    </reaction>
</comment>
<keyword evidence="2 6" id="KW-0819">tRNA processing</keyword>
<reference evidence="8" key="2">
    <citation type="submission" date="2023-01" db="EMBL/GenBank/DDBJ databases">
        <title>Draft genome sequence of Paraferrimonas sedimenticola strain NBRC 101628.</title>
        <authorList>
            <person name="Sun Q."/>
            <person name="Mori K."/>
        </authorList>
    </citation>
    <scope>NUCLEOTIDE SEQUENCE</scope>
    <source>
        <strain evidence="8">NBRC 101628</strain>
    </source>
</reference>
<dbReference type="Proteomes" id="UP001161422">
    <property type="component" value="Unassembled WGS sequence"/>
</dbReference>
<name>A0AA37W0T6_9GAMM</name>
<evidence type="ECO:0000313" key="9">
    <source>
        <dbReference type="Proteomes" id="UP001161422"/>
    </source>
</evidence>
<dbReference type="SUPFAM" id="SSF47819">
    <property type="entry name" value="HRDC-like"/>
    <property type="match status" value="2"/>
</dbReference>
<gene>
    <name evidence="6 8" type="primary">rnd</name>
    <name evidence="8" type="ORF">GCM10007895_18110</name>
</gene>
<dbReference type="CDD" id="cd06142">
    <property type="entry name" value="RNaseD_exo"/>
    <property type="match status" value="1"/>
</dbReference>
<feature type="domain" description="HRDC" evidence="7">
    <location>
        <begin position="213"/>
        <end position="293"/>
    </location>
</feature>
<comment type="similarity">
    <text evidence="6">Belongs to the RNase D family.</text>
</comment>
<dbReference type="GO" id="GO:0008408">
    <property type="term" value="F:3'-5' exonuclease activity"/>
    <property type="evidence" value="ECO:0007669"/>
    <property type="project" value="InterPro"/>
</dbReference>
<reference evidence="8" key="1">
    <citation type="journal article" date="2014" name="Int. J. Syst. Evol. Microbiol.">
        <title>Complete genome sequence of Corynebacterium casei LMG S-19264T (=DSM 44701T), isolated from a smear-ripened cheese.</title>
        <authorList>
            <consortium name="US DOE Joint Genome Institute (JGI-PGF)"/>
            <person name="Walter F."/>
            <person name="Albersmeier A."/>
            <person name="Kalinowski J."/>
            <person name="Ruckert C."/>
        </authorList>
    </citation>
    <scope>NUCLEOTIDE SEQUENCE</scope>
    <source>
        <strain evidence="8">NBRC 101628</strain>
    </source>
</reference>
<dbReference type="PROSITE" id="PS50967">
    <property type="entry name" value="HRDC"/>
    <property type="match status" value="1"/>
</dbReference>
<comment type="subcellular location">
    <subcellularLocation>
        <location evidence="6">Cytoplasm</location>
    </subcellularLocation>
</comment>
<comment type="function">
    <text evidence="6">Exonuclease involved in the 3' processing of various precursor tRNAs. Initiates hydrolysis at the 3'-terminus of an RNA molecule and releases 5'-mononucleotides.</text>
</comment>
<dbReference type="PANTHER" id="PTHR47649:SF1">
    <property type="entry name" value="RIBONUCLEASE D"/>
    <property type="match status" value="1"/>
</dbReference>
<dbReference type="InterPro" id="IPR002562">
    <property type="entry name" value="3'-5'_exonuclease_dom"/>
</dbReference>
<accession>A0AA37W0T6</accession>
<keyword evidence="5 6" id="KW-0269">Exonuclease</keyword>
<dbReference type="InterPro" id="IPR012337">
    <property type="entry name" value="RNaseH-like_sf"/>
</dbReference>
<dbReference type="InterPro" id="IPR006292">
    <property type="entry name" value="RNase_D"/>
</dbReference>
<evidence type="ECO:0000256" key="4">
    <source>
        <dbReference type="ARBA" id="ARBA00022801"/>
    </source>
</evidence>
<keyword evidence="3 6" id="KW-0540">Nuclease</keyword>
<evidence type="ECO:0000256" key="6">
    <source>
        <dbReference type="HAMAP-Rule" id="MF_01899"/>
    </source>
</evidence>
<dbReference type="InterPro" id="IPR036397">
    <property type="entry name" value="RNaseH_sf"/>
</dbReference>
<dbReference type="AlphaFoldDB" id="A0AA37W0T6"/>
<dbReference type="Gene3D" id="1.10.150.80">
    <property type="entry name" value="HRDC domain"/>
    <property type="match status" value="2"/>
</dbReference>
<dbReference type="GO" id="GO:0005737">
    <property type="term" value="C:cytoplasm"/>
    <property type="evidence" value="ECO:0007669"/>
    <property type="project" value="UniProtKB-SubCell"/>
</dbReference>
<dbReference type="GO" id="GO:0000166">
    <property type="term" value="F:nucleotide binding"/>
    <property type="evidence" value="ECO:0007669"/>
    <property type="project" value="InterPro"/>
</dbReference>
<dbReference type="PANTHER" id="PTHR47649">
    <property type="entry name" value="RIBONUCLEASE D"/>
    <property type="match status" value="1"/>
</dbReference>
<organism evidence="8 9">
    <name type="scientific">Paraferrimonas sedimenticola</name>
    <dbReference type="NCBI Taxonomy" id="375674"/>
    <lineage>
        <taxon>Bacteria</taxon>
        <taxon>Pseudomonadati</taxon>
        <taxon>Pseudomonadota</taxon>
        <taxon>Gammaproteobacteria</taxon>
        <taxon>Alteromonadales</taxon>
        <taxon>Ferrimonadaceae</taxon>
        <taxon>Paraferrimonas</taxon>
    </lineage>
</organism>
<keyword evidence="4 6" id="KW-0378">Hydrolase</keyword>
<keyword evidence="1 6" id="KW-0963">Cytoplasm</keyword>
<dbReference type="Pfam" id="PF21293">
    <property type="entry name" value="RNAseD_HRDC_C"/>
    <property type="match status" value="1"/>
</dbReference>
<protein>
    <recommendedName>
        <fullName evidence="6">Ribonuclease D</fullName>
        <shortName evidence="6">RNase D</shortName>
        <ecNumber evidence="6">3.1.13.5</ecNumber>
    </recommendedName>
</protein>
<dbReference type="GO" id="GO:0042780">
    <property type="term" value="P:tRNA 3'-end processing"/>
    <property type="evidence" value="ECO:0007669"/>
    <property type="project" value="UniProtKB-UniRule"/>
</dbReference>
<dbReference type="Gene3D" id="3.30.420.10">
    <property type="entry name" value="Ribonuclease H-like superfamily/Ribonuclease H"/>
    <property type="match status" value="1"/>
</dbReference>
<comment type="cofactor">
    <cofactor evidence="6">
        <name>a divalent metal cation</name>
        <dbReference type="ChEBI" id="CHEBI:60240"/>
    </cofactor>
</comment>
<keyword evidence="9" id="KW-1185">Reference proteome</keyword>
<dbReference type="GO" id="GO:0003676">
    <property type="term" value="F:nucleic acid binding"/>
    <property type="evidence" value="ECO:0007669"/>
    <property type="project" value="InterPro"/>
</dbReference>
<dbReference type="EC" id="3.1.13.5" evidence="6"/>
<dbReference type="InterPro" id="IPR010997">
    <property type="entry name" value="HRDC-like_sf"/>
</dbReference>
<evidence type="ECO:0000256" key="2">
    <source>
        <dbReference type="ARBA" id="ARBA00022694"/>
    </source>
</evidence>
<evidence type="ECO:0000256" key="3">
    <source>
        <dbReference type="ARBA" id="ARBA00022722"/>
    </source>
</evidence>
<dbReference type="NCBIfam" id="TIGR01388">
    <property type="entry name" value="rnd"/>
    <property type="match status" value="1"/>
</dbReference>
<sequence>MFLSNYQVITEQPALDALIASYQDAPVLTLDTEFVRTRTYYAEFGLIQVYDGKQLALIDPRVGLDLSGFWALLTNPNIIKVLHSCSEDLDVFACYGKCIPEPLFDTQIASALLGHGAALGYAKLVEQHLGIVIDKGESRTDWTQRPLSQAQLDYAANDVLYLHQIYPTLAREIEEKGRQGWLRQECQRLASGRLVTPNPEAAYRKVKGAAKLNPHQLAVLRELASWRMNQALKRNSALGFVVKDAGLMELAITQPKSLNQLNQLTVLGDHEKRRHGKALLRCIEETDFDDLPEAFEQVALAPGYKSVLKRLKNCSTEIAEEKVVAIETLAPKRLLHQYLVWRHQGQTGELPMVLTGWRGELLAEPIEALKLNF</sequence>
<dbReference type="InterPro" id="IPR048579">
    <property type="entry name" value="RNAseD_HRDC_C"/>
</dbReference>
<comment type="caution">
    <text evidence="8">The sequence shown here is derived from an EMBL/GenBank/DDBJ whole genome shotgun (WGS) entry which is preliminary data.</text>
</comment>
<dbReference type="InterPro" id="IPR044876">
    <property type="entry name" value="HRDC_dom_sf"/>
</dbReference>
<dbReference type="GO" id="GO:0033890">
    <property type="term" value="F:ribonuclease D activity"/>
    <property type="evidence" value="ECO:0007669"/>
    <property type="project" value="UniProtKB-UniRule"/>
</dbReference>
<dbReference type="InterPro" id="IPR002121">
    <property type="entry name" value="HRDC_dom"/>
</dbReference>
<evidence type="ECO:0000256" key="5">
    <source>
        <dbReference type="ARBA" id="ARBA00022839"/>
    </source>
</evidence>
<dbReference type="InterPro" id="IPR051086">
    <property type="entry name" value="RNase_D-like"/>
</dbReference>
<dbReference type="SMART" id="SM00341">
    <property type="entry name" value="HRDC"/>
    <property type="match status" value="1"/>
</dbReference>
<evidence type="ECO:0000256" key="1">
    <source>
        <dbReference type="ARBA" id="ARBA00022490"/>
    </source>
</evidence>
<proteinExistence type="inferred from homology"/>
<evidence type="ECO:0000259" key="7">
    <source>
        <dbReference type="PROSITE" id="PS50967"/>
    </source>
</evidence>
<evidence type="ECO:0000313" key="8">
    <source>
        <dbReference type="EMBL" id="GLP96505.1"/>
    </source>
</evidence>
<dbReference type="HAMAP" id="MF_01899">
    <property type="entry name" value="RNase_D"/>
    <property type="match status" value="1"/>
</dbReference>
<dbReference type="Pfam" id="PF00570">
    <property type="entry name" value="HRDC"/>
    <property type="match status" value="1"/>
</dbReference>
<dbReference type="Pfam" id="PF01612">
    <property type="entry name" value="DNA_pol_A_exo1"/>
    <property type="match status" value="1"/>
</dbReference>
<dbReference type="SMART" id="SM00474">
    <property type="entry name" value="35EXOc"/>
    <property type="match status" value="1"/>
</dbReference>